<reference evidence="3" key="1">
    <citation type="submission" date="2022-08" db="EMBL/GenBank/DDBJ databases">
        <authorList>
            <person name="Gutierrez-Valencia J."/>
        </authorList>
    </citation>
    <scope>NUCLEOTIDE SEQUENCE</scope>
</reference>
<dbReference type="Gene3D" id="3.40.50.150">
    <property type="entry name" value="Vaccinia Virus protein VP39"/>
    <property type="match status" value="1"/>
</dbReference>
<organism evidence="3 4">
    <name type="scientific">Linum tenue</name>
    <dbReference type="NCBI Taxonomy" id="586396"/>
    <lineage>
        <taxon>Eukaryota</taxon>
        <taxon>Viridiplantae</taxon>
        <taxon>Streptophyta</taxon>
        <taxon>Embryophyta</taxon>
        <taxon>Tracheophyta</taxon>
        <taxon>Spermatophyta</taxon>
        <taxon>Magnoliopsida</taxon>
        <taxon>eudicotyledons</taxon>
        <taxon>Gunneridae</taxon>
        <taxon>Pentapetalae</taxon>
        <taxon>rosids</taxon>
        <taxon>fabids</taxon>
        <taxon>Malpighiales</taxon>
        <taxon>Linaceae</taxon>
        <taxon>Linum</taxon>
    </lineage>
</organism>
<dbReference type="PANTHER" id="PTHR34208">
    <property type="entry name" value="S-ADENOSYL-L-METHIONINE-DEPENDENT METHYLTRANSFERASE-RELATED"/>
    <property type="match status" value="1"/>
</dbReference>
<keyword evidence="2" id="KW-0472">Membrane</keyword>
<evidence type="ECO:0000313" key="3">
    <source>
        <dbReference type="EMBL" id="CAI0464346.1"/>
    </source>
</evidence>
<name>A0AAV0P1W6_9ROSI</name>
<dbReference type="Proteomes" id="UP001154282">
    <property type="component" value="Unassembled WGS sequence"/>
</dbReference>
<protein>
    <recommendedName>
        <fullName evidence="5">S-adenosyl-L-methionine-dependent methyltransferase</fullName>
    </recommendedName>
</protein>
<dbReference type="GO" id="GO:0045488">
    <property type="term" value="P:pectin metabolic process"/>
    <property type="evidence" value="ECO:0007669"/>
    <property type="project" value="InterPro"/>
</dbReference>
<feature type="region of interest" description="Disordered" evidence="1">
    <location>
        <begin position="1"/>
        <end position="26"/>
    </location>
</feature>
<keyword evidence="2" id="KW-0812">Transmembrane</keyword>
<evidence type="ECO:0000313" key="4">
    <source>
        <dbReference type="Proteomes" id="UP001154282"/>
    </source>
</evidence>
<dbReference type="InterPro" id="IPR044689">
    <property type="entry name" value="CGR2/3"/>
</dbReference>
<comment type="caution">
    <text evidence="3">The sequence shown here is derived from an EMBL/GenBank/DDBJ whole genome shotgun (WGS) entry which is preliminary data.</text>
</comment>
<accession>A0AAV0P1W6</accession>
<evidence type="ECO:0008006" key="5">
    <source>
        <dbReference type="Google" id="ProtNLM"/>
    </source>
</evidence>
<dbReference type="EMBL" id="CAMGYJ010000008">
    <property type="protein sequence ID" value="CAI0464346.1"/>
    <property type="molecule type" value="Genomic_DNA"/>
</dbReference>
<proteinExistence type="predicted"/>
<evidence type="ECO:0000256" key="2">
    <source>
        <dbReference type="SAM" id="Phobius"/>
    </source>
</evidence>
<dbReference type="InterPro" id="IPR029063">
    <property type="entry name" value="SAM-dependent_MTases_sf"/>
</dbReference>
<evidence type="ECO:0000256" key="1">
    <source>
        <dbReference type="SAM" id="MobiDB-lite"/>
    </source>
</evidence>
<feature type="transmembrane region" description="Helical" evidence="2">
    <location>
        <begin position="31"/>
        <end position="48"/>
    </location>
</feature>
<keyword evidence="2" id="KW-1133">Transmembrane helix</keyword>
<sequence>MSRRPVNPSRRYGDSGSGGALFSSKSRSPPYLSIALIVLGGLAVFTYLHSGGQPVYGTIFDSLCVFADDSSCTGELHRAIPVLRKAYGDIMHRVMHVGPDTCSVVSALLKQEETEAWGVEPYDLEDADVHCRALVRKGFVRVADIKFPLPYRPKSFSLVIVSEALDYLSPKYLNKTIPDLARVSTEGVVAFTGFPGQRTNKAADVSKFGRAAKMRSASWWKRYFGVTNVEINEAATKKFEQAATKMSYTPSCQIFHLKAYS</sequence>
<dbReference type="PANTHER" id="PTHR34208:SF15">
    <property type="entry name" value="PROTEIN, PUTATIVE-RELATED"/>
    <property type="match status" value="1"/>
</dbReference>
<dbReference type="AlphaFoldDB" id="A0AAV0P1W6"/>
<keyword evidence="4" id="KW-1185">Reference proteome</keyword>
<dbReference type="GO" id="GO:0008168">
    <property type="term" value="F:methyltransferase activity"/>
    <property type="evidence" value="ECO:0007669"/>
    <property type="project" value="InterPro"/>
</dbReference>
<gene>
    <name evidence="3" type="ORF">LITE_LOCUS36150</name>
</gene>